<keyword evidence="2" id="KW-0418">Kinase</keyword>
<dbReference type="AlphaFoldDB" id="A0A1K1RRS6"/>
<protein>
    <submittedName>
        <fullName evidence="2">Hygromycin-B 7''-O-kinase</fullName>
    </submittedName>
</protein>
<gene>
    <name evidence="2" type="ORF">SAMN04489730_3865</name>
</gene>
<keyword evidence="2" id="KW-0808">Transferase</keyword>
<dbReference type="Gene3D" id="3.90.1200.10">
    <property type="match status" value="1"/>
</dbReference>
<dbReference type="CDD" id="cd05120">
    <property type="entry name" value="APH_ChoK_like"/>
    <property type="match status" value="1"/>
</dbReference>
<dbReference type="STRING" id="546364.SAMN04489730_3865"/>
<proteinExistence type="predicted"/>
<sequence length="312" mass="34390">MDGRPTVEIMVSFPPAATEAEFRALTREDVLPAVVDLLGRADVVPFTEGSLPVYAVGDDLVLKLYPPLYRDEVTTERTALEVLHGVLPTPEPAGSGERDGWSWLLMRRLPGRTLNEAWPSLSPEDRQRLMPELGELLAALHAVDDPRLAVLAPPDWAQFVAAQRENVVEHHRRTGLDEAWLAQIPGFLGTVELGTPTVVPLHTEFMRDHVMVDPDGRVTGLFDFEPAMRGAAEYDFAAVGLFVTGGDGDLMRRFLDGYGQPVDPRRCLAYALLHVYSDFTWYLDILPTPPEPTLDALAAAWWGTGSGQCAPQ</sequence>
<dbReference type="InterPro" id="IPR011009">
    <property type="entry name" value="Kinase-like_dom_sf"/>
</dbReference>
<keyword evidence="3" id="KW-1185">Reference proteome</keyword>
<evidence type="ECO:0000313" key="3">
    <source>
        <dbReference type="Proteomes" id="UP000182740"/>
    </source>
</evidence>
<dbReference type="EMBL" id="FPJG01000006">
    <property type="protein sequence ID" value="SFW74987.1"/>
    <property type="molecule type" value="Genomic_DNA"/>
</dbReference>
<dbReference type="InterPro" id="IPR002575">
    <property type="entry name" value="Aminoglycoside_PTrfase"/>
</dbReference>
<dbReference type="GO" id="GO:0016301">
    <property type="term" value="F:kinase activity"/>
    <property type="evidence" value="ECO:0007669"/>
    <property type="project" value="UniProtKB-KW"/>
</dbReference>
<feature type="domain" description="Aminoglycoside phosphotransferase" evidence="1">
    <location>
        <begin position="43"/>
        <end position="267"/>
    </location>
</feature>
<evidence type="ECO:0000313" key="2">
    <source>
        <dbReference type="EMBL" id="SFW74987.1"/>
    </source>
</evidence>
<name>A0A1K1RRS6_9PSEU</name>
<dbReference type="SUPFAM" id="SSF56112">
    <property type="entry name" value="Protein kinase-like (PK-like)"/>
    <property type="match status" value="1"/>
</dbReference>
<dbReference type="PANTHER" id="PTHR21310">
    <property type="entry name" value="AMINOGLYCOSIDE PHOSPHOTRANSFERASE-RELATED-RELATED"/>
    <property type="match status" value="1"/>
</dbReference>
<reference evidence="3" key="1">
    <citation type="submission" date="2016-11" db="EMBL/GenBank/DDBJ databases">
        <authorList>
            <person name="Varghese N."/>
            <person name="Submissions S."/>
        </authorList>
    </citation>
    <scope>NUCLEOTIDE SEQUENCE [LARGE SCALE GENOMIC DNA]</scope>
    <source>
        <strain evidence="3">DSM 44671</strain>
    </source>
</reference>
<dbReference type="PIRSF" id="PIRSF000707">
    <property type="entry name" value="Hygromycin-B_kinase"/>
    <property type="match status" value="1"/>
</dbReference>
<dbReference type="PANTHER" id="PTHR21310:SF15">
    <property type="entry name" value="AMINOGLYCOSIDE PHOSPHOTRANSFERASE DOMAIN-CONTAINING PROTEIN"/>
    <property type="match status" value="1"/>
</dbReference>
<evidence type="ECO:0000259" key="1">
    <source>
        <dbReference type="Pfam" id="PF01636"/>
    </source>
</evidence>
<dbReference type="Pfam" id="PF01636">
    <property type="entry name" value="APH"/>
    <property type="match status" value="1"/>
</dbReference>
<dbReference type="InterPro" id="IPR051678">
    <property type="entry name" value="AGP_Transferase"/>
</dbReference>
<dbReference type="Proteomes" id="UP000182740">
    <property type="component" value="Unassembled WGS sequence"/>
</dbReference>
<organism evidence="2 3">
    <name type="scientific">Amycolatopsis australiensis</name>
    <dbReference type="NCBI Taxonomy" id="546364"/>
    <lineage>
        <taxon>Bacteria</taxon>
        <taxon>Bacillati</taxon>
        <taxon>Actinomycetota</taxon>
        <taxon>Actinomycetes</taxon>
        <taxon>Pseudonocardiales</taxon>
        <taxon>Pseudonocardiaceae</taxon>
        <taxon>Amycolatopsis</taxon>
    </lineage>
</organism>
<accession>A0A1K1RRS6</accession>
<dbReference type="InterPro" id="IPR016259">
    <property type="entry name" value="Hygromycin-B_Kinase"/>
</dbReference>